<evidence type="ECO:0000313" key="1">
    <source>
        <dbReference type="EMBL" id="AFU59343.1"/>
    </source>
</evidence>
<dbReference type="EMBL" id="CP002408">
    <property type="protein sequence ID" value="AFU59343.1"/>
    <property type="molecule type" value="Genomic_DNA"/>
</dbReference>
<proteinExistence type="predicted"/>
<keyword evidence="2" id="KW-1185">Reference proteome</keyword>
<accession>K0IJI4</accession>
<dbReference type="InParanoid" id="K0IJI4"/>
<sequence length="53" mass="6177">MIPELVLVPNTTLVSPILAPVVPDHMLKVVPLVPKFLFWCQIWYHWYQANCTD</sequence>
<reference evidence="1 2" key="1">
    <citation type="journal article" date="2012" name="Environ. Microbiol.">
        <title>The genome of the ammonia-oxidizing Candidatus Nitrososphaera gargensis: insights into metabolic versatility and environmental adaptations.</title>
        <authorList>
            <person name="Spang A."/>
            <person name="Poehlein A."/>
            <person name="Offre P."/>
            <person name="Zumbragel S."/>
            <person name="Haider S."/>
            <person name="Rychlik N."/>
            <person name="Nowka B."/>
            <person name="Schmeisser C."/>
            <person name="Lebedeva E.V."/>
            <person name="Rattei T."/>
            <person name="Bohm C."/>
            <person name="Schmid M."/>
            <person name="Galushko A."/>
            <person name="Hatzenpichler R."/>
            <person name="Weinmaier T."/>
            <person name="Daniel R."/>
            <person name="Schleper C."/>
            <person name="Spieck E."/>
            <person name="Streit W."/>
            <person name="Wagner M."/>
        </authorList>
    </citation>
    <scope>NUCLEOTIDE SEQUENCE [LARGE SCALE GENOMIC DNA]</scope>
    <source>
        <strain evidence="2">Ga9.2</strain>
    </source>
</reference>
<organism evidence="1 2">
    <name type="scientific">Nitrososphaera gargensis (strain Ga9.2)</name>
    <dbReference type="NCBI Taxonomy" id="1237085"/>
    <lineage>
        <taxon>Archaea</taxon>
        <taxon>Nitrososphaerota</taxon>
        <taxon>Nitrososphaeria</taxon>
        <taxon>Nitrososphaerales</taxon>
        <taxon>Nitrososphaeraceae</taxon>
        <taxon>Nitrososphaera</taxon>
    </lineage>
</organism>
<dbReference type="AlphaFoldDB" id="K0IJI4"/>
<gene>
    <name evidence="1" type="ordered locus">Ngar_c24190</name>
</gene>
<dbReference type="KEGG" id="nga:Ngar_c24190"/>
<protein>
    <submittedName>
        <fullName evidence="1">Uncharacterized protein</fullName>
    </submittedName>
</protein>
<dbReference type="BioCyc" id="CNIT1237085:G1324-2417-MONOMER"/>
<name>K0IJI4_NITGG</name>
<dbReference type="Proteomes" id="UP000008037">
    <property type="component" value="Chromosome"/>
</dbReference>
<dbReference type="HOGENOM" id="CLU_3057252_0_0_2"/>
<evidence type="ECO:0000313" key="2">
    <source>
        <dbReference type="Proteomes" id="UP000008037"/>
    </source>
</evidence>